<reference evidence="26 27" key="1">
    <citation type="journal article" date="2011" name="J. Bacteriol.">
        <title>Genome sequence of the verrucomicrobium Opitutus terrae PB90-1, an abundant inhabitant of rice paddy soil ecosystems.</title>
        <authorList>
            <person name="van Passel M.W."/>
            <person name="Kant R."/>
            <person name="Palva A."/>
            <person name="Copeland A."/>
            <person name="Lucas S."/>
            <person name="Lapidus A."/>
            <person name="Glavina del Rio T."/>
            <person name="Pitluck S."/>
            <person name="Goltsman E."/>
            <person name="Clum A."/>
            <person name="Sun H."/>
            <person name="Schmutz J."/>
            <person name="Larimer F.W."/>
            <person name="Land M.L."/>
            <person name="Hauser L."/>
            <person name="Kyrpides N."/>
            <person name="Mikhailova N."/>
            <person name="Richardson P.P."/>
            <person name="Janssen P.H."/>
            <person name="de Vos W.M."/>
            <person name="Smidt H."/>
        </authorList>
    </citation>
    <scope>NUCLEOTIDE SEQUENCE [LARGE SCALE GENOMIC DNA]</scope>
    <source>
        <strain evidence="27">DSM 11246 / JCM 15787 / PB90-1</strain>
    </source>
</reference>
<keyword evidence="6" id="KW-0488">Methylation</keyword>
<dbReference type="GO" id="GO:0140078">
    <property type="term" value="F:class I DNA-(apurinic or apyrimidinic site) endonuclease activity"/>
    <property type="evidence" value="ECO:0007669"/>
    <property type="project" value="UniProtKB-EC"/>
</dbReference>
<dbReference type="Pfam" id="PF02811">
    <property type="entry name" value="PHP"/>
    <property type="match status" value="1"/>
</dbReference>
<feature type="compositionally biased region" description="Low complexity" evidence="22">
    <location>
        <begin position="290"/>
        <end position="314"/>
    </location>
</feature>
<dbReference type="PANTHER" id="PTHR36928">
    <property type="entry name" value="PHOSPHATASE YCDX-RELATED"/>
    <property type="match status" value="1"/>
</dbReference>
<evidence type="ECO:0000256" key="15">
    <source>
        <dbReference type="ARBA" id="ARBA00023204"/>
    </source>
</evidence>
<evidence type="ECO:0000256" key="2">
    <source>
        <dbReference type="ARBA" id="ARBA00004496"/>
    </source>
</evidence>
<dbReference type="InterPro" id="IPR027421">
    <property type="entry name" value="DNA_pol_lamdba_lyase_dom_sf"/>
</dbReference>
<dbReference type="EC" id="4.2.99.18" evidence="4"/>
<dbReference type="InterPro" id="IPR022311">
    <property type="entry name" value="PolX-like"/>
</dbReference>
<feature type="domain" description="Polymerase/histidinol phosphatase N-terminal" evidence="24">
    <location>
        <begin position="383"/>
        <end position="463"/>
    </location>
</feature>
<dbReference type="InterPro" id="IPR050243">
    <property type="entry name" value="PHP_phosphatase"/>
</dbReference>
<comment type="function">
    <text evidence="20">Repair polymerase that plays a key role in base-excision repair. During this process, the damaged base is excised by specific DNA glycosylases, the DNA backbone is nicked at the abasic site by an apurinic/apyrimidic (AP) endonuclease, and POLB removes 5'-deoxyribose-phosphate from the preincised AP site acting as a 5'-deoxyribose-phosphate lyase (5'-dRP lyase); through its DNA polymerase activity, it adds one nucleotide to the 3' end of the arising single-nucleotide gap. Conducts 'gap-filling' DNA synthesis in a stepwise distributive fashion rather than in a processive fashion as for other DNA polymerases. It is also able to cleave sugar-phosphate bonds 3' to an intact AP site, acting as an AP lyase.</text>
</comment>
<dbReference type="InterPro" id="IPR016195">
    <property type="entry name" value="Pol/histidinol_Pase-like"/>
</dbReference>
<keyword evidence="9" id="KW-0548">Nucleotidyltransferase</keyword>
<feature type="domain" description="Helix-hairpin-helix DNA-binding motif class 1" evidence="23">
    <location>
        <begin position="92"/>
        <end position="111"/>
    </location>
</feature>
<dbReference type="InterPro" id="IPR003141">
    <property type="entry name" value="Pol/His_phosphatase_N"/>
</dbReference>
<evidence type="ECO:0000256" key="4">
    <source>
        <dbReference type="ARBA" id="ARBA00012720"/>
    </source>
</evidence>
<keyword evidence="15" id="KW-0234">DNA repair</keyword>
<evidence type="ECO:0000256" key="7">
    <source>
        <dbReference type="ARBA" id="ARBA00022634"/>
    </source>
</evidence>
<dbReference type="CDD" id="cd00141">
    <property type="entry name" value="NT_POLXc"/>
    <property type="match status" value="1"/>
</dbReference>
<dbReference type="CDD" id="cd07436">
    <property type="entry name" value="PHP_PolX"/>
    <property type="match status" value="1"/>
</dbReference>
<organism evidence="26 27">
    <name type="scientific">Opitutus terrae (strain DSM 11246 / JCM 15787 / PB90-1)</name>
    <dbReference type="NCBI Taxonomy" id="452637"/>
    <lineage>
        <taxon>Bacteria</taxon>
        <taxon>Pseudomonadati</taxon>
        <taxon>Verrucomicrobiota</taxon>
        <taxon>Opitutia</taxon>
        <taxon>Opitutales</taxon>
        <taxon>Opitutaceae</taxon>
        <taxon>Opitutus</taxon>
    </lineage>
</organism>
<dbReference type="SMART" id="SM00481">
    <property type="entry name" value="POLIIIAc"/>
    <property type="match status" value="1"/>
</dbReference>
<dbReference type="PANTHER" id="PTHR36928:SF1">
    <property type="entry name" value="PHOSPHATASE YCDX-RELATED"/>
    <property type="match status" value="1"/>
</dbReference>
<keyword evidence="8" id="KW-0808">Transferase</keyword>
<dbReference type="Gene3D" id="3.30.210.10">
    <property type="entry name" value="DNA polymerase, thumb domain"/>
    <property type="match status" value="1"/>
</dbReference>
<evidence type="ECO:0000256" key="22">
    <source>
        <dbReference type="SAM" id="MobiDB-lite"/>
    </source>
</evidence>
<evidence type="ECO:0000256" key="1">
    <source>
        <dbReference type="ARBA" id="ARBA00001946"/>
    </source>
</evidence>
<dbReference type="SUPFAM" id="SSF47802">
    <property type="entry name" value="DNA polymerase beta, N-terminal domain-like"/>
    <property type="match status" value="1"/>
</dbReference>
<dbReference type="InterPro" id="IPR004013">
    <property type="entry name" value="PHP_dom"/>
</dbReference>
<dbReference type="SUPFAM" id="SSF81301">
    <property type="entry name" value="Nucleotidyltransferase"/>
    <property type="match status" value="1"/>
</dbReference>
<keyword evidence="11" id="KW-0227">DNA damage</keyword>
<dbReference type="Proteomes" id="UP000007013">
    <property type="component" value="Chromosome"/>
</dbReference>
<dbReference type="HOGENOM" id="CLU_017729_1_0_0"/>
<comment type="catalytic activity">
    <reaction evidence="19">
        <text>a 5'-end 2'-deoxyribose-2'-deoxyribonucleotide-DNA = (2E,4S)-4-hydroxypenten-2-al-5-phosphate + a 5'-end 5'-phospho-2'-deoxyribonucleoside-DNA + H(+)</text>
        <dbReference type="Rhea" id="RHEA:76255"/>
        <dbReference type="Rhea" id="RHEA-COMP:13180"/>
        <dbReference type="Rhea" id="RHEA-COMP:18657"/>
        <dbReference type="ChEBI" id="CHEBI:15378"/>
        <dbReference type="ChEBI" id="CHEBI:136412"/>
        <dbReference type="ChEBI" id="CHEBI:195194"/>
        <dbReference type="ChEBI" id="CHEBI:195195"/>
    </reaction>
</comment>
<evidence type="ECO:0000313" key="26">
    <source>
        <dbReference type="EMBL" id="ACB76090.1"/>
    </source>
</evidence>
<evidence type="ECO:0000256" key="9">
    <source>
        <dbReference type="ARBA" id="ARBA00022695"/>
    </source>
</evidence>
<dbReference type="SUPFAM" id="SSF89550">
    <property type="entry name" value="PHP domain-like"/>
    <property type="match status" value="1"/>
</dbReference>
<dbReference type="InterPro" id="IPR037160">
    <property type="entry name" value="DNA_Pol_thumb_sf"/>
</dbReference>
<comment type="cofactor">
    <cofactor evidence="1">
        <name>Mg(2+)</name>
        <dbReference type="ChEBI" id="CHEBI:18420"/>
    </cofactor>
</comment>
<comment type="catalytic activity">
    <reaction evidence="18">
        <text>2'-deoxyribonucleotide-(2'-deoxyribose 5'-phosphate)-2'-deoxyribonucleotide-DNA = a 3'-end 2'-deoxyribonucleotide-(2,3-dehydro-2,3-deoxyribose 5'-phosphate)-DNA + a 5'-end 5'-phospho-2'-deoxyribonucleoside-DNA + H(+)</text>
        <dbReference type="Rhea" id="RHEA:66592"/>
        <dbReference type="Rhea" id="RHEA-COMP:13180"/>
        <dbReference type="Rhea" id="RHEA-COMP:16897"/>
        <dbReference type="Rhea" id="RHEA-COMP:17067"/>
        <dbReference type="ChEBI" id="CHEBI:15378"/>
        <dbReference type="ChEBI" id="CHEBI:136412"/>
        <dbReference type="ChEBI" id="CHEBI:157695"/>
        <dbReference type="ChEBI" id="CHEBI:167181"/>
        <dbReference type="EC" id="4.2.99.18"/>
    </reaction>
</comment>
<evidence type="ECO:0000256" key="6">
    <source>
        <dbReference type="ARBA" id="ARBA00022481"/>
    </source>
</evidence>
<dbReference type="RefSeq" id="WP_012375625.1">
    <property type="nucleotide sequence ID" value="NC_010571.1"/>
</dbReference>
<feature type="domain" description="DNA-directed DNA polymerase X" evidence="25">
    <location>
        <begin position="1"/>
        <end position="359"/>
    </location>
</feature>
<dbReference type="SMART" id="SM00483">
    <property type="entry name" value="POLXc"/>
    <property type="match status" value="1"/>
</dbReference>
<evidence type="ECO:0000313" key="27">
    <source>
        <dbReference type="Proteomes" id="UP000007013"/>
    </source>
</evidence>
<dbReference type="InterPro" id="IPR002054">
    <property type="entry name" value="DNA-dir_DNA_pol_X"/>
</dbReference>
<dbReference type="GO" id="GO:0006281">
    <property type="term" value="P:DNA repair"/>
    <property type="evidence" value="ECO:0007669"/>
    <property type="project" value="UniProtKB-KW"/>
</dbReference>
<name>B1ZX38_OPITP</name>
<keyword evidence="13" id="KW-0239">DNA-directed DNA polymerase</keyword>
<evidence type="ECO:0000256" key="13">
    <source>
        <dbReference type="ARBA" id="ARBA00022932"/>
    </source>
</evidence>
<keyword evidence="14" id="KW-0915">Sodium</keyword>
<keyword evidence="12" id="KW-0832">Ubl conjugation</keyword>
<dbReference type="PRINTS" id="PR00870">
    <property type="entry name" value="DNAPOLXBETA"/>
</dbReference>
<dbReference type="OrthoDB" id="9808747at2"/>
<accession>B1ZX38</accession>
<protein>
    <recommendedName>
        <fullName evidence="5">DNA polymerase beta</fullName>
        <ecNumber evidence="3">2.7.7.7</ecNumber>
        <ecNumber evidence="4">4.2.99.18</ecNumber>
    </recommendedName>
    <alternativeName>
        <fullName evidence="16">5'-deoxyribose-phosphate lyase</fullName>
    </alternativeName>
    <alternativeName>
        <fullName evidence="17">AP lyase</fullName>
    </alternativeName>
</protein>
<dbReference type="GO" id="GO:0003677">
    <property type="term" value="F:DNA binding"/>
    <property type="evidence" value="ECO:0007669"/>
    <property type="project" value="InterPro"/>
</dbReference>
<dbReference type="Gene3D" id="3.30.460.10">
    <property type="entry name" value="Beta Polymerase, domain 2"/>
    <property type="match status" value="1"/>
</dbReference>
<dbReference type="EMBL" id="CP001032">
    <property type="protein sequence ID" value="ACB76090.1"/>
    <property type="molecule type" value="Genomic_DNA"/>
</dbReference>
<keyword evidence="10" id="KW-0235">DNA replication</keyword>
<evidence type="ECO:0000256" key="20">
    <source>
        <dbReference type="ARBA" id="ARBA00045548"/>
    </source>
</evidence>
<dbReference type="Pfam" id="PF14716">
    <property type="entry name" value="HHH_8"/>
    <property type="match status" value="1"/>
</dbReference>
<feature type="region of interest" description="Disordered" evidence="22">
    <location>
        <begin position="290"/>
        <end position="336"/>
    </location>
</feature>
<dbReference type="KEGG" id="ote:Oter_2809"/>
<dbReference type="PIRSF" id="PIRSF005047">
    <property type="entry name" value="UCP005047_YshC"/>
    <property type="match status" value="1"/>
</dbReference>
<evidence type="ECO:0000256" key="10">
    <source>
        <dbReference type="ARBA" id="ARBA00022705"/>
    </source>
</evidence>
<evidence type="ECO:0000256" key="12">
    <source>
        <dbReference type="ARBA" id="ARBA00022843"/>
    </source>
</evidence>
<dbReference type="GO" id="GO:0005829">
    <property type="term" value="C:cytosol"/>
    <property type="evidence" value="ECO:0007669"/>
    <property type="project" value="TreeGrafter"/>
</dbReference>
<dbReference type="STRING" id="452637.Oter_2809"/>
<gene>
    <name evidence="26" type="ordered locus">Oter_2809</name>
</gene>
<dbReference type="GO" id="GO:0042578">
    <property type="term" value="F:phosphoric ester hydrolase activity"/>
    <property type="evidence" value="ECO:0007669"/>
    <property type="project" value="TreeGrafter"/>
</dbReference>
<evidence type="ECO:0000259" key="24">
    <source>
        <dbReference type="SMART" id="SM00481"/>
    </source>
</evidence>
<dbReference type="eggNOG" id="COG1796">
    <property type="taxonomic scope" value="Bacteria"/>
</dbReference>
<evidence type="ECO:0000256" key="19">
    <source>
        <dbReference type="ARBA" id="ARBA00044678"/>
    </source>
</evidence>
<dbReference type="AlphaFoldDB" id="B1ZX38"/>
<dbReference type="Gene3D" id="1.10.150.110">
    <property type="entry name" value="DNA polymerase beta, N-terminal domain-like"/>
    <property type="match status" value="1"/>
</dbReference>
<dbReference type="eggNOG" id="COG1387">
    <property type="taxonomic scope" value="Bacteria"/>
</dbReference>
<dbReference type="Gene3D" id="3.20.20.140">
    <property type="entry name" value="Metal-dependent hydrolases"/>
    <property type="match status" value="1"/>
</dbReference>
<feature type="domain" description="Helix-hairpin-helix DNA-binding motif class 1" evidence="23">
    <location>
        <begin position="127"/>
        <end position="146"/>
    </location>
</feature>
<feature type="compositionally biased region" description="Low complexity" evidence="22">
    <location>
        <begin position="322"/>
        <end position="336"/>
    </location>
</feature>
<evidence type="ECO:0000256" key="21">
    <source>
        <dbReference type="ARBA" id="ARBA00049244"/>
    </source>
</evidence>
<dbReference type="SUPFAM" id="SSF158702">
    <property type="entry name" value="Sec63 N-terminal domain-like"/>
    <property type="match status" value="1"/>
</dbReference>
<keyword evidence="7" id="KW-0237">DNA synthesis</keyword>
<keyword evidence="27" id="KW-1185">Reference proteome</keyword>
<dbReference type="GO" id="GO:0008270">
    <property type="term" value="F:zinc ion binding"/>
    <property type="evidence" value="ECO:0007669"/>
    <property type="project" value="TreeGrafter"/>
</dbReference>
<dbReference type="InterPro" id="IPR047967">
    <property type="entry name" value="PolX_PHP"/>
</dbReference>
<evidence type="ECO:0000256" key="8">
    <source>
        <dbReference type="ARBA" id="ARBA00022679"/>
    </source>
</evidence>
<comment type="catalytic activity">
    <reaction evidence="21">
        <text>DNA(n) + a 2'-deoxyribonucleoside 5'-triphosphate = DNA(n+1) + diphosphate</text>
        <dbReference type="Rhea" id="RHEA:22508"/>
        <dbReference type="Rhea" id="RHEA-COMP:17339"/>
        <dbReference type="Rhea" id="RHEA-COMP:17340"/>
        <dbReference type="ChEBI" id="CHEBI:33019"/>
        <dbReference type="ChEBI" id="CHEBI:61560"/>
        <dbReference type="ChEBI" id="CHEBI:173112"/>
        <dbReference type="EC" id="2.7.7.7"/>
    </reaction>
</comment>
<evidence type="ECO:0000256" key="14">
    <source>
        <dbReference type="ARBA" id="ARBA00023053"/>
    </source>
</evidence>
<evidence type="ECO:0000256" key="17">
    <source>
        <dbReference type="ARBA" id="ARBA00035726"/>
    </source>
</evidence>
<evidence type="ECO:0000256" key="11">
    <source>
        <dbReference type="ARBA" id="ARBA00022763"/>
    </source>
</evidence>
<dbReference type="InterPro" id="IPR029398">
    <property type="entry name" value="PolB_thumb"/>
</dbReference>
<dbReference type="InterPro" id="IPR010996">
    <property type="entry name" value="HHH_MUS81"/>
</dbReference>
<feature type="domain" description="Helix-hairpin-helix DNA-binding motif class 1" evidence="23">
    <location>
        <begin position="52"/>
        <end position="71"/>
    </location>
</feature>
<dbReference type="InterPro" id="IPR043519">
    <property type="entry name" value="NT_sf"/>
</dbReference>
<dbReference type="SMART" id="SM00278">
    <property type="entry name" value="HhH1"/>
    <property type="match status" value="3"/>
</dbReference>
<evidence type="ECO:0000256" key="3">
    <source>
        <dbReference type="ARBA" id="ARBA00012417"/>
    </source>
</evidence>
<evidence type="ECO:0000256" key="18">
    <source>
        <dbReference type="ARBA" id="ARBA00044632"/>
    </source>
</evidence>
<dbReference type="InterPro" id="IPR003583">
    <property type="entry name" value="Hlx-hairpin-Hlx_DNA-bd_motif"/>
</dbReference>
<evidence type="ECO:0000256" key="5">
    <source>
        <dbReference type="ARBA" id="ARBA00020020"/>
    </source>
</evidence>
<sequence length="621" mass="67107">MTKHEIADVLNEIALLLELKGENPFKIRAYQSGARVIESLEQPELERLLAANELLTVKGIGEALAKKIAELHTTGKLEFLEKLRATIAPGLVELLQIPGVGPKKIKVLHEQLGVVDIASLAAACADGRVAALAGFGAKTQEKIVAGIKNREAYGRRHLWWEAWQVAQPIVAGLRALPQVKRAEAAGSLRRGLETVGDLDFIVSATEIEPVVSWFVGLSDVQEVTARGETKTSVRFVTGLQADLRLVPDEQFIFALHHFTGSKDHNVQMRQRALARGLTLSEWGLEPVTAATSESSASPSSSLTAAAGAGEAAAPRARRPKRAGAPADAASGDPARGSVATEADLFARLGLHFIPPELREGMGEIEAAEHGELPTLVDLPDLRGTFHCHTTASDGRNTLAEMATAAASAGWEYLGIADHSKSSFQANGLTEQRLLEQVEAIRVFNASGRCRTHVFAGTECDILPDGRLDFDEALLRKLDYVVASVHSTFALDEAAMTARIIRAIEHPCTTMLGHLTGRLLLRRDGYRVDAGKIIDAAIAHGVIIEINAAPKRLDMDWRHWRKATARGLLTSINPDAHETAELAYVRAGINTARKGWLTKAQVFNTRSLAEVKAAFLARRRAG</sequence>
<dbReference type="Pfam" id="PF14791">
    <property type="entry name" value="DNA_pol_B_thumb"/>
    <property type="match status" value="1"/>
</dbReference>
<dbReference type="InterPro" id="IPR002008">
    <property type="entry name" value="DNA_pol_X_beta-like"/>
</dbReference>
<comment type="subcellular location">
    <subcellularLocation>
        <location evidence="2">Cytoplasm</location>
    </subcellularLocation>
</comment>
<dbReference type="Gene3D" id="1.10.150.20">
    <property type="entry name" value="5' to 3' exonuclease, C-terminal subdomain"/>
    <property type="match status" value="1"/>
</dbReference>
<dbReference type="GO" id="GO:0003887">
    <property type="term" value="F:DNA-directed DNA polymerase activity"/>
    <property type="evidence" value="ECO:0007669"/>
    <property type="project" value="UniProtKB-KW"/>
</dbReference>
<dbReference type="EC" id="2.7.7.7" evidence="3"/>
<evidence type="ECO:0000256" key="16">
    <source>
        <dbReference type="ARBA" id="ARBA00035717"/>
    </source>
</evidence>
<evidence type="ECO:0000259" key="25">
    <source>
        <dbReference type="SMART" id="SM00483"/>
    </source>
</evidence>
<proteinExistence type="predicted"/>
<dbReference type="Pfam" id="PF14520">
    <property type="entry name" value="HHH_5"/>
    <property type="match status" value="1"/>
</dbReference>
<evidence type="ECO:0000259" key="23">
    <source>
        <dbReference type="SMART" id="SM00278"/>
    </source>
</evidence>